<dbReference type="CDD" id="cd01127">
    <property type="entry name" value="TrwB_TraG_TraD_VirD4"/>
    <property type="match status" value="2"/>
</dbReference>
<dbReference type="SUPFAM" id="SSF52540">
    <property type="entry name" value="P-loop containing nucleoside triphosphate hydrolases"/>
    <property type="match status" value="1"/>
</dbReference>
<dbReference type="AlphaFoldDB" id="A0A4Z0NFY2"/>
<keyword evidence="5 7" id="KW-1133">Transmembrane helix</keyword>
<evidence type="ECO:0000256" key="1">
    <source>
        <dbReference type="ARBA" id="ARBA00004651"/>
    </source>
</evidence>
<evidence type="ECO:0000256" key="2">
    <source>
        <dbReference type="ARBA" id="ARBA00008806"/>
    </source>
</evidence>
<keyword evidence="6 7" id="KW-0472">Membrane</keyword>
<comment type="subcellular location">
    <subcellularLocation>
        <location evidence="1">Cell membrane</location>
        <topology evidence="1">Multi-pass membrane protein</topology>
    </subcellularLocation>
</comment>
<feature type="transmembrane region" description="Helical" evidence="7">
    <location>
        <begin position="82"/>
        <end position="103"/>
    </location>
</feature>
<keyword evidence="4 7" id="KW-0812">Transmembrane</keyword>
<proteinExistence type="inferred from homology"/>
<dbReference type="InterPro" id="IPR027417">
    <property type="entry name" value="P-loop_NTPase"/>
</dbReference>
<dbReference type="PANTHER" id="PTHR37937">
    <property type="entry name" value="CONJUGATIVE TRANSFER: DNA TRANSPORT"/>
    <property type="match status" value="1"/>
</dbReference>
<dbReference type="Pfam" id="PF02534">
    <property type="entry name" value="T4SS-DNA_transf"/>
    <property type="match status" value="1"/>
</dbReference>
<dbReference type="GO" id="GO:0005886">
    <property type="term" value="C:plasma membrane"/>
    <property type="evidence" value="ECO:0007669"/>
    <property type="project" value="UniProtKB-SubCell"/>
</dbReference>
<name>A0A4Z0NFY2_9HYPH</name>
<dbReference type="EMBL" id="SRLB01000032">
    <property type="protein sequence ID" value="TGD95164.1"/>
    <property type="molecule type" value="Genomic_DNA"/>
</dbReference>
<evidence type="ECO:0000256" key="3">
    <source>
        <dbReference type="ARBA" id="ARBA00022475"/>
    </source>
</evidence>
<protein>
    <submittedName>
        <fullName evidence="8">Type VI secretion protein</fullName>
    </submittedName>
</protein>
<reference evidence="8 9" key="1">
    <citation type="submission" date="2019-04" db="EMBL/GenBank/DDBJ databases">
        <authorList>
            <person name="Feng G."/>
            <person name="Zhu H."/>
        </authorList>
    </citation>
    <scope>NUCLEOTIDE SEQUENCE [LARGE SCALE GENOMIC DNA]</scope>
    <source>
        <strain evidence="8 9">6HR-1</strain>
    </source>
</reference>
<evidence type="ECO:0000313" key="9">
    <source>
        <dbReference type="Proteomes" id="UP000297535"/>
    </source>
</evidence>
<evidence type="ECO:0000256" key="4">
    <source>
        <dbReference type="ARBA" id="ARBA00022692"/>
    </source>
</evidence>
<comment type="similarity">
    <text evidence="2">Belongs to the VirD4/TraG family.</text>
</comment>
<comment type="caution">
    <text evidence="8">The sequence shown here is derived from an EMBL/GenBank/DDBJ whole genome shotgun (WGS) entry which is preliminary data.</text>
</comment>
<gene>
    <name evidence="8" type="ORF">EU555_29025</name>
</gene>
<keyword evidence="3" id="KW-1003">Cell membrane</keyword>
<accession>A0A4Z0NFY2</accession>
<evidence type="ECO:0000313" key="8">
    <source>
        <dbReference type="EMBL" id="TGD95164.1"/>
    </source>
</evidence>
<dbReference type="InterPro" id="IPR051539">
    <property type="entry name" value="T4SS-coupling_protein"/>
</dbReference>
<evidence type="ECO:0000256" key="7">
    <source>
        <dbReference type="SAM" id="Phobius"/>
    </source>
</evidence>
<dbReference type="InterPro" id="IPR003688">
    <property type="entry name" value="TraG/VirD4"/>
</dbReference>
<dbReference type="Gene3D" id="3.40.50.300">
    <property type="entry name" value="P-loop containing nucleotide triphosphate hydrolases"/>
    <property type="match status" value="1"/>
</dbReference>
<evidence type="ECO:0000256" key="6">
    <source>
        <dbReference type="ARBA" id="ARBA00023136"/>
    </source>
</evidence>
<dbReference type="PANTHER" id="PTHR37937:SF1">
    <property type="entry name" value="CONJUGATIVE TRANSFER: DNA TRANSPORT"/>
    <property type="match status" value="1"/>
</dbReference>
<feature type="transmembrane region" description="Helical" evidence="7">
    <location>
        <begin position="7"/>
        <end position="27"/>
    </location>
</feature>
<dbReference type="OrthoDB" id="9759295at2"/>
<organism evidence="8 9">
    <name type="scientific">Methylobacterium nonmethylotrophicum</name>
    <dbReference type="NCBI Taxonomy" id="1141884"/>
    <lineage>
        <taxon>Bacteria</taxon>
        <taxon>Pseudomonadati</taxon>
        <taxon>Pseudomonadota</taxon>
        <taxon>Alphaproteobacteria</taxon>
        <taxon>Hyphomicrobiales</taxon>
        <taxon>Methylobacteriaceae</taxon>
        <taxon>Methylobacterium</taxon>
    </lineage>
</organism>
<dbReference type="Proteomes" id="UP000297535">
    <property type="component" value="Unassembled WGS sequence"/>
</dbReference>
<evidence type="ECO:0000256" key="5">
    <source>
        <dbReference type="ARBA" id="ARBA00022989"/>
    </source>
</evidence>
<sequence>MNQIDSFWRGIIVFVLTIACLAVYYPLAFVVQHGFDPTSWHDALLLPQGWFENLQHKEILPCIGVYVDMVRGEHRAFADGGVAAMAILAAGVVVGGGFFILSAPRPGLRDPRTVLGSARFANAAERAAMARGLELGLDPITNQPVRVQVEGNLLSIAPPRTGKTSGLIIPNLAMPPDLGVWDGPAVVIDPKGEIYRAVANRRRRLGRTVRCLDPFNIVGGSDRWNPLATQPANDLLYLQHLARLLLPGSAGASESSQFFRNRAAVLFLGAVLAALRSDQRTPLAAAGYLKDLPALAAALGNANDLATRAVRAFVASEAKSKEDVISTAEQAFDWLLDERMQRLTGQPTFALEELLGGDTDLFIVVPSEATDLIAGFLRWLLADLFTVARRRPDPQRRRILCFIDEAAQLGRFEAIVRAAGELPGHGISLWTFWQSRQQIIDTYGEAGAHTMTDTAEIVTVSDLPAVSVEERERFSRMLGRYTARLPSTSQTHGVEDRGSTSQGLQGVSLEDETGQDILAADALVVFANGRRYTRHPVRLYKTRAFDDPRFAGLLTGIAPVGKS</sequence>
<dbReference type="RefSeq" id="WP_135418864.1">
    <property type="nucleotide sequence ID" value="NZ_SRLB01000032.1"/>
</dbReference>
<keyword evidence="9" id="KW-1185">Reference proteome</keyword>